<evidence type="ECO:0000256" key="9">
    <source>
        <dbReference type="SAM" id="Phobius"/>
    </source>
</evidence>
<dbReference type="EMBL" id="QVQW01000030">
    <property type="protein sequence ID" value="RKU44466.1"/>
    <property type="molecule type" value="Genomic_DNA"/>
</dbReference>
<protein>
    <recommendedName>
        <fullName evidence="10">Letm1 RBD domain-containing protein</fullName>
    </recommendedName>
</protein>
<evidence type="ECO:0000256" key="2">
    <source>
        <dbReference type="ARBA" id="ARBA00022692"/>
    </source>
</evidence>
<evidence type="ECO:0000256" key="8">
    <source>
        <dbReference type="SAM" id="MobiDB-lite"/>
    </source>
</evidence>
<dbReference type="STRING" id="177199.A0A420Y993"/>
<organism evidence="11 12">
    <name type="scientific">Coniochaeta pulveracea</name>
    <dbReference type="NCBI Taxonomy" id="177199"/>
    <lineage>
        <taxon>Eukaryota</taxon>
        <taxon>Fungi</taxon>
        <taxon>Dikarya</taxon>
        <taxon>Ascomycota</taxon>
        <taxon>Pezizomycotina</taxon>
        <taxon>Sordariomycetes</taxon>
        <taxon>Sordariomycetidae</taxon>
        <taxon>Coniochaetales</taxon>
        <taxon>Coniochaetaceae</taxon>
        <taxon>Coniochaeta</taxon>
    </lineage>
</organism>
<comment type="subcellular location">
    <subcellularLocation>
        <location evidence="1">Mitochondrion inner membrane</location>
        <topology evidence="1">Single-pass membrane protein</topology>
    </subcellularLocation>
</comment>
<dbReference type="GO" id="GO:0043022">
    <property type="term" value="F:ribosome binding"/>
    <property type="evidence" value="ECO:0007669"/>
    <property type="project" value="InterPro"/>
</dbReference>
<feature type="compositionally biased region" description="Polar residues" evidence="8">
    <location>
        <begin position="60"/>
        <end position="71"/>
    </location>
</feature>
<comment type="caution">
    <text evidence="11">The sequence shown here is derived from an EMBL/GenBank/DDBJ whole genome shotgun (WGS) entry which is preliminary data.</text>
</comment>
<reference evidence="11 12" key="1">
    <citation type="submission" date="2018-08" db="EMBL/GenBank/DDBJ databases">
        <title>Draft genome of the lignicolous fungus Coniochaeta pulveracea.</title>
        <authorList>
            <person name="Borstlap C.J."/>
            <person name="De Witt R.N."/>
            <person name="Botha A."/>
            <person name="Volschenk H."/>
        </authorList>
    </citation>
    <scope>NUCLEOTIDE SEQUENCE [LARGE SCALE GENOMIC DNA]</scope>
    <source>
        <strain evidence="11 12">CAB683</strain>
    </source>
</reference>
<evidence type="ECO:0000256" key="3">
    <source>
        <dbReference type="ARBA" id="ARBA00022792"/>
    </source>
</evidence>
<evidence type="ECO:0000256" key="4">
    <source>
        <dbReference type="ARBA" id="ARBA00022989"/>
    </source>
</evidence>
<feature type="region of interest" description="Disordered" evidence="8">
    <location>
        <begin position="60"/>
        <end position="124"/>
    </location>
</feature>
<evidence type="ECO:0000259" key="10">
    <source>
        <dbReference type="PROSITE" id="PS51758"/>
    </source>
</evidence>
<dbReference type="AlphaFoldDB" id="A0A420Y993"/>
<evidence type="ECO:0000256" key="7">
    <source>
        <dbReference type="PROSITE-ProRule" id="PRU01094"/>
    </source>
</evidence>
<feature type="compositionally biased region" description="Basic and acidic residues" evidence="8">
    <location>
        <begin position="88"/>
        <end position="105"/>
    </location>
</feature>
<keyword evidence="2 9" id="KW-0812">Transmembrane</keyword>
<gene>
    <name evidence="11" type="ORF">DL546_002305</name>
</gene>
<dbReference type="PANTHER" id="PTHR14009:SF6">
    <property type="entry name" value="LETM1 RBD DOMAIN-CONTAINING PROTEIN"/>
    <property type="match status" value="1"/>
</dbReference>
<keyword evidence="6 9" id="KW-0472">Membrane</keyword>
<feature type="domain" description="Letm1 RBD" evidence="10">
    <location>
        <begin position="178"/>
        <end position="376"/>
    </location>
</feature>
<keyword evidence="4 9" id="KW-1133">Transmembrane helix</keyword>
<keyword evidence="5 7" id="KW-0496">Mitochondrion</keyword>
<sequence length="376" mass="42468">MTRPTSLSALRTSRPLFTSTSNGCLSKFWPASGSSSTSLIAPPSQLFVHRPFSVPSRQLHFSPTQARLSSAPQPKQDQQTTPDWQPSSEHKPPPKTDVLPSHDDINPPAISRPPPLNLPQRDPDTPTVKHLFNTGKAYLTFYKTGLKQIWGMTKLIRSGSLAEEARSTLILRQRWSHDIRRLPLFAVILVVCGEFTPFVVLLVPQAVPFTCRIPRQVEKLRKVAEERRRIAREEVKNVERESVEAKMPLQARILGLMNGLWDRVGWVPTWLAKGKVERWLRFLVKDDEMLVKGGGVEALNGDEVVLACVDRAINTVGRDIEELRTVLGKWLKLTTKEGAPEDDRIRTIERLVLDGEENWKVVEKENPMMRSPGGYS</sequence>
<dbReference type="Proteomes" id="UP000275385">
    <property type="component" value="Unassembled WGS sequence"/>
</dbReference>
<dbReference type="GO" id="GO:0005743">
    <property type="term" value="C:mitochondrial inner membrane"/>
    <property type="evidence" value="ECO:0007669"/>
    <property type="project" value="UniProtKB-SubCell"/>
</dbReference>
<evidence type="ECO:0000256" key="1">
    <source>
        <dbReference type="ARBA" id="ARBA00004434"/>
    </source>
</evidence>
<dbReference type="GO" id="GO:0030003">
    <property type="term" value="P:intracellular monoatomic cation homeostasis"/>
    <property type="evidence" value="ECO:0007669"/>
    <property type="project" value="TreeGrafter"/>
</dbReference>
<evidence type="ECO:0000313" key="12">
    <source>
        <dbReference type="Proteomes" id="UP000275385"/>
    </source>
</evidence>
<dbReference type="PANTHER" id="PTHR14009">
    <property type="entry name" value="LEUCINE ZIPPER-EF-HAND CONTAINING TRANSMEMBRANE PROTEIN"/>
    <property type="match status" value="1"/>
</dbReference>
<keyword evidence="12" id="KW-1185">Reference proteome</keyword>
<dbReference type="InterPro" id="IPR044202">
    <property type="entry name" value="LETM1/MDM38-like"/>
</dbReference>
<evidence type="ECO:0000256" key="6">
    <source>
        <dbReference type="ARBA" id="ARBA00023136"/>
    </source>
</evidence>
<dbReference type="PROSITE" id="PS51758">
    <property type="entry name" value="LETM1_RBD"/>
    <property type="match status" value="1"/>
</dbReference>
<feature type="region of interest" description="Disordered" evidence="8">
    <location>
        <begin position="1"/>
        <end position="23"/>
    </location>
</feature>
<dbReference type="OrthoDB" id="73691at2759"/>
<proteinExistence type="predicted"/>
<feature type="transmembrane region" description="Helical" evidence="9">
    <location>
        <begin position="182"/>
        <end position="203"/>
    </location>
</feature>
<name>A0A420Y993_9PEZI</name>
<dbReference type="InterPro" id="IPR033122">
    <property type="entry name" value="LETM1-like_RBD"/>
</dbReference>
<feature type="compositionally biased region" description="Low complexity" evidence="8">
    <location>
        <begin position="72"/>
        <end position="86"/>
    </location>
</feature>
<accession>A0A420Y993</accession>
<keyword evidence="3" id="KW-0999">Mitochondrion inner membrane</keyword>
<evidence type="ECO:0000256" key="5">
    <source>
        <dbReference type="ARBA" id="ARBA00023128"/>
    </source>
</evidence>
<dbReference type="Pfam" id="PF07766">
    <property type="entry name" value="LETM1_RBD"/>
    <property type="match status" value="1"/>
</dbReference>
<evidence type="ECO:0000313" key="11">
    <source>
        <dbReference type="EMBL" id="RKU44466.1"/>
    </source>
</evidence>